<dbReference type="RefSeq" id="WP_194031301.1">
    <property type="nucleotide sequence ID" value="NZ_JADEWZ010000040.1"/>
</dbReference>
<evidence type="ECO:0000256" key="1">
    <source>
        <dbReference type="SAM" id="Coils"/>
    </source>
</evidence>
<evidence type="ECO:0008006" key="5">
    <source>
        <dbReference type="Google" id="ProtNLM"/>
    </source>
</evidence>
<gene>
    <name evidence="3" type="ORF">IQ249_20170</name>
</gene>
<evidence type="ECO:0000256" key="2">
    <source>
        <dbReference type="SAM" id="SignalP"/>
    </source>
</evidence>
<dbReference type="SUPFAM" id="SSF48452">
    <property type="entry name" value="TPR-like"/>
    <property type="match status" value="1"/>
</dbReference>
<keyword evidence="2" id="KW-0732">Signal</keyword>
<dbReference type="AlphaFoldDB" id="A0A8J7E407"/>
<dbReference type="PROSITE" id="PS51257">
    <property type="entry name" value="PROKAR_LIPOPROTEIN"/>
    <property type="match status" value="1"/>
</dbReference>
<dbReference type="Gene3D" id="1.25.40.10">
    <property type="entry name" value="Tetratricopeptide repeat domain"/>
    <property type="match status" value="1"/>
</dbReference>
<feature type="signal peptide" evidence="2">
    <location>
        <begin position="1"/>
        <end position="28"/>
    </location>
</feature>
<name>A0A8J7E407_9CYAN</name>
<comment type="caution">
    <text evidence="3">The sequence shown here is derived from an EMBL/GenBank/DDBJ whole genome shotgun (WGS) entry which is preliminary data.</text>
</comment>
<feature type="chain" id="PRO_5035244275" description="Tetratricopeptide repeat protein" evidence="2">
    <location>
        <begin position="29"/>
        <end position="185"/>
    </location>
</feature>
<keyword evidence="1" id="KW-0175">Coiled coil</keyword>
<keyword evidence="4" id="KW-1185">Reference proteome</keyword>
<evidence type="ECO:0000313" key="4">
    <source>
        <dbReference type="Proteomes" id="UP000654482"/>
    </source>
</evidence>
<evidence type="ECO:0000313" key="3">
    <source>
        <dbReference type="EMBL" id="MBE9118214.1"/>
    </source>
</evidence>
<organism evidence="3 4">
    <name type="scientific">Lusitaniella coriacea LEGE 07157</name>
    <dbReference type="NCBI Taxonomy" id="945747"/>
    <lineage>
        <taxon>Bacteria</taxon>
        <taxon>Bacillati</taxon>
        <taxon>Cyanobacteriota</taxon>
        <taxon>Cyanophyceae</taxon>
        <taxon>Spirulinales</taxon>
        <taxon>Lusitaniellaceae</taxon>
        <taxon>Lusitaniella</taxon>
    </lineage>
</organism>
<protein>
    <recommendedName>
        <fullName evidence="5">Tetratricopeptide repeat protein</fullName>
    </recommendedName>
</protein>
<reference evidence="3" key="1">
    <citation type="submission" date="2020-10" db="EMBL/GenBank/DDBJ databases">
        <authorList>
            <person name="Castelo-Branco R."/>
            <person name="Eusebio N."/>
            <person name="Adriana R."/>
            <person name="Vieira A."/>
            <person name="Brugerolle De Fraissinette N."/>
            <person name="Rezende De Castro R."/>
            <person name="Schneider M.P."/>
            <person name="Vasconcelos V."/>
            <person name="Leao P.N."/>
        </authorList>
    </citation>
    <scope>NUCLEOTIDE SEQUENCE</scope>
    <source>
        <strain evidence="3">LEGE 07157</strain>
    </source>
</reference>
<accession>A0A8J7E407</accession>
<dbReference type="InterPro" id="IPR011990">
    <property type="entry name" value="TPR-like_helical_dom_sf"/>
</dbReference>
<dbReference type="Proteomes" id="UP000654482">
    <property type="component" value="Unassembled WGS sequence"/>
</dbReference>
<proteinExistence type="predicted"/>
<sequence length="185" mass="20441">MNYQKLTAICFGLLIIIGLSCGVAPSLAAETGTLENEIEQCLALEGEAALAGCDRAIEIDPSSAIAWYGRARALETLNRTPEATTADTRAQLLAQYYNCLSTVLGRRQEVANLLNDEERIAEIDRAISSGEVDGEPLNDEQKQRLQEIREQILALQQDASSLDAKTKNTLDQCRTRLQEILQERF</sequence>
<feature type="coiled-coil region" evidence="1">
    <location>
        <begin position="138"/>
        <end position="165"/>
    </location>
</feature>
<dbReference type="EMBL" id="JADEWZ010000040">
    <property type="protein sequence ID" value="MBE9118214.1"/>
    <property type="molecule type" value="Genomic_DNA"/>
</dbReference>